<evidence type="ECO:0000256" key="2">
    <source>
        <dbReference type="ARBA" id="ARBA00023315"/>
    </source>
</evidence>
<dbReference type="AlphaFoldDB" id="A0A8J3WI86"/>
<dbReference type="RefSeq" id="WP_204061873.1">
    <property type="nucleotide sequence ID" value="NZ_BOOJ01000002.1"/>
</dbReference>
<keyword evidence="5" id="KW-1185">Reference proteome</keyword>
<reference evidence="4 5" key="1">
    <citation type="submission" date="2021-01" db="EMBL/GenBank/DDBJ databases">
        <title>Whole genome shotgun sequence of Planobispora siamensis NBRC 107568.</title>
        <authorList>
            <person name="Komaki H."/>
            <person name="Tamura T."/>
        </authorList>
    </citation>
    <scope>NUCLEOTIDE SEQUENCE [LARGE SCALE GENOMIC DNA]</scope>
    <source>
        <strain evidence="4 5">NBRC 107568</strain>
    </source>
</reference>
<dbReference type="Gene3D" id="3.40.630.30">
    <property type="match status" value="1"/>
</dbReference>
<evidence type="ECO:0000313" key="5">
    <source>
        <dbReference type="Proteomes" id="UP000619788"/>
    </source>
</evidence>
<comment type="caution">
    <text evidence="4">The sequence shown here is derived from an EMBL/GenBank/DDBJ whole genome shotgun (WGS) entry which is preliminary data.</text>
</comment>
<dbReference type="Pfam" id="PF00583">
    <property type="entry name" value="Acetyltransf_1"/>
    <property type="match status" value="1"/>
</dbReference>
<organism evidence="4 5">
    <name type="scientific">Planobispora siamensis</name>
    <dbReference type="NCBI Taxonomy" id="936338"/>
    <lineage>
        <taxon>Bacteria</taxon>
        <taxon>Bacillati</taxon>
        <taxon>Actinomycetota</taxon>
        <taxon>Actinomycetes</taxon>
        <taxon>Streptosporangiales</taxon>
        <taxon>Streptosporangiaceae</taxon>
        <taxon>Planobispora</taxon>
    </lineage>
</organism>
<dbReference type="SUPFAM" id="SSF55729">
    <property type="entry name" value="Acyl-CoA N-acyltransferases (Nat)"/>
    <property type="match status" value="1"/>
</dbReference>
<keyword evidence="1" id="KW-0808">Transferase</keyword>
<dbReference type="EMBL" id="BOOJ01000002">
    <property type="protein sequence ID" value="GIH89462.1"/>
    <property type="molecule type" value="Genomic_DNA"/>
</dbReference>
<dbReference type="InterPro" id="IPR000182">
    <property type="entry name" value="GNAT_dom"/>
</dbReference>
<accession>A0A8J3WI86</accession>
<dbReference type="InterPro" id="IPR016181">
    <property type="entry name" value="Acyl_CoA_acyltransferase"/>
</dbReference>
<evidence type="ECO:0000313" key="4">
    <source>
        <dbReference type="EMBL" id="GIH89462.1"/>
    </source>
</evidence>
<sequence length="169" mass="18443">MLTGMADHHEVVITRWPFRNPPADDGLAGLLAAYHLQTEKEKGKPVAEAAGLPERYRAEVADPRSAFASDVVLVASIGDDTVGCVVLAPAEGWAEIKRLWVSPEMRGRGIASSLLEAALKHAGGTGARTVRLSVWEWRTNAISLYERAGFTVVDSWDPRPQLVCMEHKD</sequence>
<dbReference type="PANTHER" id="PTHR43877">
    <property type="entry name" value="AMINOALKYLPHOSPHONATE N-ACETYLTRANSFERASE-RELATED-RELATED"/>
    <property type="match status" value="1"/>
</dbReference>
<gene>
    <name evidence="4" type="ORF">Psi01_00920</name>
</gene>
<dbReference type="PANTHER" id="PTHR43877:SF2">
    <property type="entry name" value="AMINOALKYLPHOSPHONATE N-ACETYLTRANSFERASE-RELATED"/>
    <property type="match status" value="1"/>
</dbReference>
<dbReference type="PROSITE" id="PS51186">
    <property type="entry name" value="GNAT"/>
    <property type="match status" value="1"/>
</dbReference>
<protein>
    <recommendedName>
        <fullName evidence="3">N-acetyltransferase domain-containing protein</fullName>
    </recommendedName>
</protein>
<keyword evidence="2" id="KW-0012">Acyltransferase</keyword>
<evidence type="ECO:0000259" key="3">
    <source>
        <dbReference type="PROSITE" id="PS51186"/>
    </source>
</evidence>
<name>A0A8J3WI86_9ACTN</name>
<dbReference type="GO" id="GO:0016747">
    <property type="term" value="F:acyltransferase activity, transferring groups other than amino-acyl groups"/>
    <property type="evidence" value="ECO:0007669"/>
    <property type="project" value="InterPro"/>
</dbReference>
<proteinExistence type="predicted"/>
<feature type="domain" description="N-acetyltransferase" evidence="3">
    <location>
        <begin position="18"/>
        <end position="169"/>
    </location>
</feature>
<dbReference type="Proteomes" id="UP000619788">
    <property type="component" value="Unassembled WGS sequence"/>
</dbReference>
<dbReference type="InterPro" id="IPR050832">
    <property type="entry name" value="Bact_Acetyltransf"/>
</dbReference>
<evidence type="ECO:0000256" key="1">
    <source>
        <dbReference type="ARBA" id="ARBA00022679"/>
    </source>
</evidence>
<dbReference type="CDD" id="cd04301">
    <property type="entry name" value="NAT_SF"/>
    <property type="match status" value="1"/>
</dbReference>